<reference evidence="1 2" key="1">
    <citation type="submission" date="2013-01" db="EMBL/GenBank/DDBJ databases">
        <authorList>
            <person name="Harkins D.M."/>
            <person name="Durkin A.S."/>
            <person name="Brinkac L.M."/>
            <person name="Haft D.H."/>
            <person name="Selengut J.D."/>
            <person name="Sanka R."/>
            <person name="DePew J."/>
            <person name="Purushe J."/>
            <person name="Peacock S.J."/>
            <person name="Thaipadungpanit J."/>
            <person name="Wuthiekanun V.W."/>
            <person name="Day N.P."/>
            <person name="Vinetz J.M."/>
            <person name="Sutton G.G."/>
            <person name="Nierman W.C."/>
            <person name="Fouts D.E."/>
        </authorList>
    </citation>
    <scope>NUCLEOTIDE SEQUENCE [LARGE SCALE GENOMIC DNA]</scope>
    <source>
        <strain evidence="1 2">FPW1039</strain>
    </source>
</reference>
<dbReference type="EMBL" id="AKWR02000121">
    <property type="protein sequence ID" value="EMJ36493.1"/>
    <property type="molecule type" value="Genomic_DNA"/>
</dbReference>
<dbReference type="AlphaFoldDB" id="A0A0F6IEL8"/>
<dbReference type="Proteomes" id="UP000012164">
    <property type="component" value="Unassembled WGS sequence"/>
</dbReference>
<sequence length="46" mass="5558">MDTNKFLVKNRELIPEFSRKNRFSRELSGKYCIQILEKFSYGETLK</sequence>
<gene>
    <name evidence="1" type="ORF">LEP1GSC079_2274</name>
</gene>
<comment type="caution">
    <text evidence="1">The sequence shown here is derived from an EMBL/GenBank/DDBJ whole genome shotgun (WGS) entry which is preliminary data.</text>
</comment>
<evidence type="ECO:0000313" key="2">
    <source>
        <dbReference type="Proteomes" id="UP000012164"/>
    </source>
</evidence>
<proteinExistence type="predicted"/>
<protein>
    <submittedName>
        <fullName evidence="1">Uncharacterized protein</fullName>
    </submittedName>
</protein>
<name>A0A0F6IEL8_LEPIR</name>
<accession>A0A0F6IEL8</accession>
<organism evidence="1 2">
    <name type="scientific">Leptospira interrogans str. FPW1039</name>
    <dbReference type="NCBI Taxonomy" id="1193040"/>
    <lineage>
        <taxon>Bacteria</taxon>
        <taxon>Pseudomonadati</taxon>
        <taxon>Spirochaetota</taxon>
        <taxon>Spirochaetia</taxon>
        <taxon>Leptospirales</taxon>
        <taxon>Leptospiraceae</taxon>
        <taxon>Leptospira</taxon>
    </lineage>
</organism>
<evidence type="ECO:0000313" key="1">
    <source>
        <dbReference type="EMBL" id="EMJ36493.1"/>
    </source>
</evidence>